<dbReference type="Proteomes" id="UP001201812">
    <property type="component" value="Unassembled WGS sequence"/>
</dbReference>
<name>A0AAD4MML9_9BILA</name>
<feature type="compositionally biased region" description="Polar residues" evidence="1">
    <location>
        <begin position="84"/>
        <end position="98"/>
    </location>
</feature>
<evidence type="ECO:0000313" key="3">
    <source>
        <dbReference type="Proteomes" id="UP001201812"/>
    </source>
</evidence>
<feature type="compositionally biased region" description="Polar residues" evidence="1">
    <location>
        <begin position="50"/>
        <end position="64"/>
    </location>
</feature>
<dbReference type="AlphaFoldDB" id="A0AAD4MML9"/>
<protein>
    <submittedName>
        <fullName evidence="2">Uncharacterized protein</fullName>
    </submittedName>
</protein>
<organism evidence="2 3">
    <name type="scientific">Ditylenchus destructor</name>
    <dbReference type="NCBI Taxonomy" id="166010"/>
    <lineage>
        <taxon>Eukaryota</taxon>
        <taxon>Metazoa</taxon>
        <taxon>Ecdysozoa</taxon>
        <taxon>Nematoda</taxon>
        <taxon>Chromadorea</taxon>
        <taxon>Rhabditida</taxon>
        <taxon>Tylenchina</taxon>
        <taxon>Tylenchomorpha</taxon>
        <taxon>Sphaerularioidea</taxon>
        <taxon>Anguinidae</taxon>
        <taxon>Anguininae</taxon>
        <taxon>Ditylenchus</taxon>
    </lineage>
</organism>
<reference evidence="2" key="1">
    <citation type="submission" date="2022-01" db="EMBL/GenBank/DDBJ databases">
        <title>Genome Sequence Resource for Two Populations of Ditylenchus destructor, the Migratory Endoparasitic Phytonematode.</title>
        <authorList>
            <person name="Zhang H."/>
            <person name="Lin R."/>
            <person name="Xie B."/>
        </authorList>
    </citation>
    <scope>NUCLEOTIDE SEQUENCE</scope>
    <source>
        <strain evidence="2">BazhouSP</strain>
    </source>
</reference>
<feature type="compositionally biased region" description="Basic and acidic residues" evidence="1">
    <location>
        <begin position="27"/>
        <end position="48"/>
    </location>
</feature>
<feature type="region of interest" description="Disordered" evidence="1">
    <location>
        <begin position="27"/>
        <end position="98"/>
    </location>
</feature>
<comment type="caution">
    <text evidence="2">The sequence shown here is derived from an EMBL/GenBank/DDBJ whole genome shotgun (WGS) entry which is preliminary data.</text>
</comment>
<sequence length="98" mass="10793">MEFLPPTPAKRKRLALSDAAKKAICVYKRDHPSAKPEDVATEISRREPNSLINRQNQESESNGDSAKRARIDTQKKPEEDDAQESANVASGSKTVISS</sequence>
<dbReference type="EMBL" id="JAKKPZ010000217">
    <property type="protein sequence ID" value="KAI1698459.1"/>
    <property type="molecule type" value="Genomic_DNA"/>
</dbReference>
<evidence type="ECO:0000313" key="2">
    <source>
        <dbReference type="EMBL" id="KAI1698459.1"/>
    </source>
</evidence>
<accession>A0AAD4MML9</accession>
<proteinExistence type="predicted"/>
<keyword evidence="3" id="KW-1185">Reference proteome</keyword>
<feature type="compositionally biased region" description="Basic and acidic residues" evidence="1">
    <location>
        <begin position="65"/>
        <end position="78"/>
    </location>
</feature>
<evidence type="ECO:0000256" key="1">
    <source>
        <dbReference type="SAM" id="MobiDB-lite"/>
    </source>
</evidence>
<gene>
    <name evidence="2" type="ORF">DdX_17883</name>
</gene>